<protein>
    <submittedName>
        <fullName evidence="1">Uncharacterized protein</fullName>
    </submittedName>
</protein>
<keyword evidence="2" id="KW-1185">Reference proteome</keyword>
<reference evidence="1 2" key="1">
    <citation type="journal article" date="2016" name="Nat. Commun.">
        <title>Extremotolerant tardigrade genome and improved radiotolerance of human cultured cells by tardigrade-unique protein.</title>
        <authorList>
            <person name="Hashimoto T."/>
            <person name="Horikawa D.D."/>
            <person name="Saito Y."/>
            <person name="Kuwahara H."/>
            <person name="Kozuka-Hata H."/>
            <person name="Shin-I T."/>
            <person name="Minakuchi Y."/>
            <person name="Ohishi K."/>
            <person name="Motoyama A."/>
            <person name="Aizu T."/>
            <person name="Enomoto A."/>
            <person name="Kondo K."/>
            <person name="Tanaka S."/>
            <person name="Hara Y."/>
            <person name="Koshikawa S."/>
            <person name="Sagara H."/>
            <person name="Miura T."/>
            <person name="Yokobori S."/>
            <person name="Miyagawa K."/>
            <person name="Suzuki Y."/>
            <person name="Kubo T."/>
            <person name="Oyama M."/>
            <person name="Kohara Y."/>
            <person name="Fujiyama A."/>
            <person name="Arakawa K."/>
            <person name="Katayama T."/>
            <person name="Toyoda A."/>
            <person name="Kunieda T."/>
        </authorList>
    </citation>
    <scope>NUCLEOTIDE SEQUENCE [LARGE SCALE GENOMIC DNA]</scope>
    <source>
        <strain evidence="1 2">YOKOZUNA-1</strain>
    </source>
</reference>
<comment type="caution">
    <text evidence="1">The sequence shown here is derived from an EMBL/GenBank/DDBJ whole genome shotgun (WGS) entry which is preliminary data.</text>
</comment>
<dbReference type="AlphaFoldDB" id="A0A1D1W5H9"/>
<dbReference type="EMBL" id="BDGG01000013">
    <property type="protein sequence ID" value="GAV06239.1"/>
    <property type="molecule type" value="Genomic_DNA"/>
</dbReference>
<accession>A0A1D1W5H9</accession>
<gene>
    <name evidence="1" type="primary">RvY_16260-1</name>
    <name evidence="1" type="synonym">RvY_16260.1</name>
    <name evidence="1" type="ORF">RvY_16260</name>
</gene>
<sequence>MKGWFWMKLLGGSGGRGAAKVMAVDSTLDMMQPSCARGGKPVALVVHFQPKLGGGSAMEGNVEPTAIFGFAGGCHQRQTHN</sequence>
<organism evidence="1 2">
    <name type="scientific">Ramazzottius varieornatus</name>
    <name type="common">Water bear</name>
    <name type="synonym">Tardigrade</name>
    <dbReference type="NCBI Taxonomy" id="947166"/>
    <lineage>
        <taxon>Eukaryota</taxon>
        <taxon>Metazoa</taxon>
        <taxon>Ecdysozoa</taxon>
        <taxon>Tardigrada</taxon>
        <taxon>Eutardigrada</taxon>
        <taxon>Parachela</taxon>
        <taxon>Hypsibioidea</taxon>
        <taxon>Ramazzottiidae</taxon>
        <taxon>Ramazzottius</taxon>
    </lineage>
</organism>
<dbReference type="Proteomes" id="UP000186922">
    <property type="component" value="Unassembled WGS sequence"/>
</dbReference>
<proteinExistence type="predicted"/>
<name>A0A1D1W5H9_RAMVA</name>
<evidence type="ECO:0000313" key="2">
    <source>
        <dbReference type="Proteomes" id="UP000186922"/>
    </source>
</evidence>
<evidence type="ECO:0000313" key="1">
    <source>
        <dbReference type="EMBL" id="GAV06239.1"/>
    </source>
</evidence>